<dbReference type="InterPro" id="IPR027256">
    <property type="entry name" value="P-typ_ATPase_IB"/>
</dbReference>
<evidence type="ECO:0000259" key="12">
    <source>
        <dbReference type="Pfam" id="PF01814"/>
    </source>
</evidence>
<organism evidence="13">
    <name type="scientific">Bradyrhizobium quebecense</name>
    <dbReference type="NCBI Taxonomy" id="2748629"/>
    <lineage>
        <taxon>Bacteria</taxon>
        <taxon>Pseudomonadati</taxon>
        <taxon>Pseudomonadota</taxon>
        <taxon>Alphaproteobacteria</taxon>
        <taxon>Hyphomicrobiales</taxon>
        <taxon>Nitrobacteraceae</taxon>
        <taxon>Bradyrhizobium</taxon>
    </lineage>
</organism>
<feature type="domain" description="Hemerythrin-like" evidence="12">
    <location>
        <begin position="629"/>
        <end position="760"/>
    </location>
</feature>
<dbReference type="Gene3D" id="2.70.150.10">
    <property type="entry name" value="Calcium-transporting ATPase, cytoplasmic transduction domain A"/>
    <property type="match status" value="1"/>
</dbReference>
<dbReference type="GO" id="GO:0005524">
    <property type="term" value="F:ATP binding"/>
    <property type="evidence" value="ECO:0007669"/>
    <property type="project" value="UniProtKB-UniRule"/>
</dbReference>
<dbReference type="InterPro" id="IPR051014">
    <property type="entry name" value="Cation_Transport_ATPase_IB"/>
</dbReference>
<evidence type="ECO:0000313" key="13">
    <source>
        <dbReference type="EMBL" id="NVL11364.1"/>
    </source>
</evidence>
<dbReference type="Pfam" id="PF00702">
    <property type="entry name" value="Hydrolase"/>
    <property type="match status" value="1"/>
</dbReference>
<comment type="catalytic activity">
    <reaction evidence="9">
        <text>Zn(2+)(in) + ATP + H2O = Zn(2+)(out) + ADP + phosphate + H(+)</text>
        <dbReference type="Rhea" id="RHEA:20621"/>
        <dbReference type="ChEBI" id="CHEBI:15377"/>
        <dbReference type="ChEBI" id="CHEBI:15378"/>
        <dbReference type="ChEBI" id="CHEBI:29105"/>
        <dbReference type="ChEBI" id="CHEBI:30616"/>
        <dbReference type="ChEBI" id="CHEBI:43474"/>
        <dbReference type="ChEBI" id="CHEBI:456216"/>
        <dbReference type="EC" id="7.2.2.12"/>
    </reaction>
</comment>
<dbReference type="SFLD" id="SFLDS00003">
    <property type="entry name" value="Haloacid_Dehalogenase"/>
    <property type="match status" value="1"/>
</dbReference>
<proteinExistence type="inferred from homology"/>
<feature type="transmembrane region" description="Helical" evidence="10">
    <location>
        <begin position="259"/>
        <end position="284"/>
    </location>
</feature>
<gene>
    <name evidence="13" type="ORF">HU230_38070</name>
</gene>
<dbReference type="EMBL" id="JABWSX010000001">
    <property type="protein sequence ID" value="NVL11364.1"/>
    <property type="molecule type" value="Genomic_DNA"/>
</dbReference>
<evidence type="ECO:0000256" key="9">
    <source>
        <dbReference type="ARBA" id="ARBA00047308"/>
    </source>
</evidence>
<dbReference type="PRINTS" id="PR00119">
    <property type="entry name" value="CATATPASE"/>
</dbReference>
<evidence type="ECO:0000256" key="3">
    <source>
        <dbReference type="ARBA" id="ARBA00022692"/>
    </source>
</evidence>
<keyword evidence="10" id="KW-0547">Nucleotide-binding</keyword>
<feature type="transmembrane region" description="Helical" evidence="10">
    <location>
        <begin position="234"/>
        <end position="253"/>
    </location>
</feature>
<dbReference type="EC" id="7.2.2.12" evidence="8"/>
<name>A0A973WUJ2_9BRAD</name>
<comment type="caution">
    <text evidence="13">The sequence shown here is derived from an EMBL/GenBank/DDBJ whole genome shotgun (WGS) entry which is preliminary data.</text>
</comment>
<keyword evidence="5" id="KW-1278">Translocase</keyword>
<keyword evidence="10" id="KW-0067">ATP-binding</keyword>
<dbReference type="GO" id="GO:0016463">
    <property type="term" value="F:P-type zinc transporter activity"/>
    <property type="evidence" value="ECO:0007669"/>
    <property type="project" value="UniProtKB-EC"/>
</dbReference>
<evidence type="ECO:0000256" key="6">
    <source>
        <dbReference type="ARBA" id="ARBA00022989"/>
    </source>
</evidence>
<dbReference type="InterPro" id="IPR044492">
    <property type="entry name" value="P_typ_ATPase_HD_dom"/>
</dbReference>
<dbReference type="InterPro" id="IPR018303">
    <property type="entry name" value="ATPase_P-typ_P_site"/>
</dbReference>
<dbReference type="NCBIfam" id="TIGR01525">
    <property type="entry name" value="ATPase-IB_hvy"/>
    <property type="match status" value="1"/>
</dbReference>
<dbReference type="InterPro" id="IPR023214">
    <property type="entry name" value="HAD_sf"/>
</dbReference>
<dbReference type="GO" id="GO:0046872">
    <property type="term" value="F:metal ion binding"/>
    <property type="evidence" value="ECO:0007669"/>
    <property type="project" value="UniProtKB-KW"/>
</dbReference>
<dbReference type="Gene3D" id="3.40.50.1000">
    <property type="entry name" value="HAD superfamily/HAD-like"/>
    <property type="match status" value="1"/>
</dbReference>
<dbReference type="InterPro" id="IPR008250">
    <property type="entry name" value="ATPase_P-typ_transduc_dom_A_sf"/>
</dbReference>
<feature type="transmembrane region" description="Helical" evidence="10">
    <location>
        <begin position="36"/>
        <end position="54"/>
    </location>
</feature>
<keyword evidence="6 10" id="KW-1133">Transmembrane helix</keyword>
<dbReference type="SUPFAM" id="SSF81653">
    <property type="entry name" value="Calcium ATPase, transduction domain A"/>
    <property type="match status" value="1"/>
</dbReference>
<dbReference type="InterPro" id="IPR001757">
    <property type="entry name" value="P_typ_ATPase"/>
</dbReference>
<dbReference type="PANTHER" id="PTHR48085">
    <property type="entry name" value="CADMIUM/ZINC-TRANSPORTING ATPASE HMA2-RELATED"/>
    <property type="match status" value="1"/>
</dbReference>
<evidence type="ECO:0000256" key="7">
    <source>
        <dbReference type="ARBA" id="ARBA00023136"/>
    </source>
</evidence>
<feature type="domain" description="P-type ATPase A" evidence="11">
    <location>
        <begin position="119"/>
        <end position="217"/>
    </location>
</feature>
<dbReference type="Gene3D" id="3.40.1110.10">
    <property type="entry name" value="Calcium-transporting ATPase, cytoplasmic domain N"/>
    <property type="match status" value="1"/>
</dbReference>
<accession>A0A973WUJ2</accession>
<dbReference type="SFLD" id="SFLDG00002">
    <property type="entry name" value="C1.7:_P-type_atpase_like"/>
    <property type="match status" value="1"/>
</dbReference>
<comment type="subcellular location">
    <subcellularLocation>
        <location evidence="10">Cell membrane</location>
    </subcellularLocation>
    <subcellularLocation>
        <location evidence="1">Membrane</location>
    </subcellularLocation>
</comment>
<evidence type="ECO:0000256" key="10">
    <source>
        <dbReference type="RuleBase" id="RU362081"/>
    </source>
</evidence>
<evidence type="ECO:0000256" key="2">
    <source>
        <dbReference type="ARBA" id="ARBA00006024"/>
    </source>
</evidence>
<dbReference type="InterPro" id="IPR012312">
    <property type="entry name" value="Hemerythrin-like"/>
</dbReference>
<dbReference type="InterPro" id="IPR059000">
    <property type="entry name" value="ATPase_P-type_domA"/>
</dbReference>
<dbReference type="SUPFAM" id="SSF56784">
    <property type="entry name" value="HAD-like"/>
    <property type="match status" value="1"/>
</dbReference>
<feature type="transmembrane region" description="Helical" evidence="10">
    <location>
        <begin position="569"/>
        <end position="588"/>
    </location>
</feature>
<comment type="similarity">
    <text evidence="2 10">Belongs to the cation transport ATPase (P-type) (TC 3.A.3) family. Type IB subfamily.</text>
</comment>
<dbReference type="InterPro" id="IPR023299">
    <property type="entry name" value="ATPase_P-typ_cyto_dom_N"/>
</dbReference>
<feature type="transmembrane region" description="Helical" evidence="10">
    <location>
        <begin position="85"/>
        <end position="105"/>
    </location>
</feature>
<evidence type="ECO:0000256" key="5">
    <source>
        <dbReference type="ARBA" id="ARBA00022967"/>
    </source>
</evidence>
<dbReference type="SUPFAM" id="SSF81665">
    <property type="entry name" value="Calcium ATPase, transmembrane domain M"/>
    <property type="match status" value="1"/>
</dbReference>
<dbReference type="InterPro" id="IPR036412">
    <property type="entry name" value="HAD-like_sf"/>
</dbReference>
<feature type="transmembrane region" description="Helical" evidence="10">
    <location>
        <begin position="12"/>
        <end position="30"/>
    </location>
</feature>
<keyword evidence="4 10" id="KW-0479">Metal-binding</keyword>
<reference evidence="13" key="1">
    <citation type="submission" date="2020-06" db="EMBL/GenBank/DDBJ databases">
        <title>Whole Genome Sequence of Bradyrhizobium sp. Strain 66S1MB.</title>
        <authorList>
            <person name="Bromfield E."/>
            <person name="Cloutier S."/>
        </authorList>
    </citation>
    <scope>NUCLEOTIDE SEQUENCE</scope>
    <source>
        <strain evidence="13">66S1MB</strain>
    </source>
</reference>
<dbReference type="GO" id="GO:0005886">
    <property type="term" value="C:plasma membrane"/>
    <property type="evidence" value="ECO:0007669"/>
    <property type="project" value="UniProtKB-SubCell"/>
</dbReference>
<protein>
    <recommendedName>
        <fullName evidence="8">P-type Zn(2+) transporter</fullName>
        <ecNumber evidence="8">7.2.2.12</ecNumber>
    </recommendedName>
</protein>
<dbReference type="Pfam" id="PF00122">
    <property type="entry name" value="E1-E2_ATPase"/>
    <property type="match status" value="1"/>
</dbReference>
<dbReference type="Gene3D" id="1.20.120.520">
    <property type="entry name" value="nmb1532 protein domain like"/>
    <property type="match status" value="1"/>
</dbReference>
<dbReference type="NCBIfam" id="TIGR01494">
    <property type="entry name" value="ATPase_P-type"/>
    <property type="match status" value="1"/>
</dbReference>
<evidence type="ECO:0000256" key="1">
    <source>
        <dbReference type="ARBA" id="ARBA00004370"/>
    </source>
</evidence>
<keyword evidence="3 10" id="KW-0812">Transmembrane</keyword>
<sequence>MSGLLTERMFRRALIAIALGGLAFGVVAWAKGRSDVANWCWGAGTFPVVLGLLISMIRDFLAGRIGVDSVAFVSMSGALVLGQNLAGIVVAIMYAGGNLLEDFAVARAERDLRSLIDRAPRIAHRCIDSIIDDVPIEQVVVGDCILVRAGEVIPVDGFITSQLATIDEAALTGESIPVSRQAGELARSGSLNAGDTFELRASAPASESTYAGIVRMVSAAQTAKSPFIRLADRFALLLLPITLAIAGGAWFFSDDPVRGLAVLVAATPCPLILAAPVAFISGVAQAAKRGILIKGSGPLEALARTHTVMFDKTGTLTVGGARLVAIEVAPAQSADEVLRIAGSLEQGSHHVVAAAIVEAAMGKGLKLTIPSEVRETMGSGLEGVVDGQTVRAGSYQMVHGARKPETWASRALRRATWRSALSVFVAVDGRTIGAVLLADELRRETPRAVQSLRAAGVARIVMVTGDRADAAETIGAALDLDAVLAEREPADKVDAVATEQRQSPTVMVGDGINDAPALAAANVGIAMGARGASASSEAADVVILVDRLDRVSDAVAIARRTRGIALQSIVCGMALSGLAMCFAAVGLLPPIAGALTQEAIDVAVILNALRALTSGHKFGHKKMPAAAATALRQDHERMEPTLDRLREIADALDAVEGAGAVTLISEADDIVSRQIAEHERDDESVVYPRVAKFLGNRHGLGAMSRAHREIIHMARLLRRLTDGLTPPDTDHYLIRDAQRVIEGIEALVRIHNAQEEDIYEQAIGA</sequence>
<evidence type="ECO:0000256" key="4">
    <source>
        <dbReference type="ARBA" id="ARBA00022723"/>
    </source>
</evidence>
<keyword evidence="7 10" id="KW-0472">Membrane</keyword>
<evidence type="ECO:0000259" key="11">
    <source>
        <dbReference type="Pfam" id="PF00122"/>
    </source>
</evidence>
<dbReference type="InterPro" id="IPR023298">
    <property type="entry name" value="ATPase_P-typ_TM_dom_sf"/>
</dbReference>
<dbReference type="PANTHER" id="PTHR48085:SF5">
    <property type="entry name" value="CADMIUM_ZINC-TRANSPORTING ATPASE HMA4-RELATED"/>
    <property type="match status" value="1"/>
</dbReference>
<dbReference type="SFLD" id="SFLDF00027">
    <property type="entry name" value="p-type_atpase"/>
    <property type="match status" value="1"/>
</dbReference>
<evidence type="ECO:0000256" key="8">
    <source>
        <dbReference type="ARBA" id="ARBA00039097"/>
    </source>
</evidence>
<dbReference type="AlphaFoldDB" id="A0A973WUJ2"/>
<keyword evidence="10" id="KW-1003">Cell membrane</keyword>
<dbReference type="PROSITE" id="PS00154">
    <property type="entry name" value="ATPASE_E1_E2"/>
    <property type="match status" value="1"/>
</dbReference>
<dbReference type="GO" id="GO:0015086">
    <property type="term" value="F:cadmium ion transmembrane transporter activity"/>
    <property type="evidence" value="ECO:0007669"/>
    <property type="project" value="TreeGrafter"/>
</dbReference>
<dbReference type="Pfam" id="PF01814">
    <property type="entry name" value="Hemerythrin"/>
    <property type="match status" value="1"/>
</dbReference>
<dbReference type="RefSeq" id="WP_176534321.1">
    <property type="nucleotide sequence ID" value="NZ_CP088022.1"/>
</dbReference>
<dbReference type="GO" id="GO:0016887">
    <property type="term" value="F:ATP hydrolysis activity"/>
    <property type="evidence" value="ECO:0007669"/>
    <property type="project" value="InterPro"/>
</dbReference>